<dbReference type="EMBL" id="FOGI01000003">
    <property type="protein sequence ID" value="SER42427.1"/>
    <property type="molecule type" value="Genomic_DNA"/>
</dbReference>
<dbReference type="PANTHER" id="PTHR48043:SF145">
    <property type="entry name" value="FI06409P-RELATED"/>
    <property type="match status" value="1"/>
</dbReference>
<dbReference type="GO" id="GO:0008194">
    <property type="term" value="F:UDP-glycosyltransferase activity"/>
    <property type="evidence" value="ECO:0007669"/>
    <property type="project" value="InterPro"/>
</dbReference>
<dbReference type="PANTHER" id="PTHR48043">
    <property type="entry name" value="EG:EG0003.4 PROTEIN-RELATED"/>
    <property type="match status" value="1"/>
</dbReference>
<dbReference type="InterPro" id="IPR002213">
    <property type="entry name" value="UDP_glucos_trans"/>
</dbReference>
<comment type="similarity">
    <text evidence="1">Belongs to the UDP-glycosyltransferase family.</text>
</comment>
<feature type="compositionally biased region" description="Basic and acidic residues" evidence="4">
    <location>
        <begin position="387"/>
        <end position="396"/>
    </location>
</feature>
<dbReference type="FunFam" id="3.40.50.2000:FF:000072">
    <property type="entry name" value="Glycosyl transferase"/>
    <property type="match status" value="1"/>
</dbReference>
<evidence type="ECO:0000256" key="4">
    <source>
        <dbReference type="SAM" id="MobiDB-lite"/>
    </source>
</evidence>
<dbReference type="NCBIfam" id="TIGR01426">
    <property type="entry name" value="MGT"/>
    <property type="match status" value="1"/>
</dbReference>
<dbReference type="Proteomes" id="UP000199051">
    <property type="component" value="Unassembled WGS sequence"/>
</dbReference>
<feature type="domain" description="Erythromycin biosynthesis protein CIII-like C-terminal" evidence="5">
    <location>
        <begin position="258"/>
        <end position="376"/>
    </location>
</feature>
<sequence length="396" mass="43317">MRVLHLNNSGFGHVIPSLGVVEELVRRGHEVTYVTAAGPVAKVEATGATVLPYESRLPGIDLSEYNTADETAALTGIYLTESEEILKAVDKHYEGVPDVISYDLTVYHAARVLGRQWDVPLAQCLPVFASNEHFSLLEKMVEKMGRAELTHPELQSFFRRLTALLADRGQADTDLEDFIGRTEDLNLVYFPRAFQFAGDTFDDRFVFVGPGLAADPTAWTPPADDKPLLFVSLGTCVNRRAGFFRACVDAFRDQPWNVVMAVHEGVDRAELGPIPSNVEVHGWLPNLDVLAHTTVFLSHAGLGSVMGALSREVPLVVVPSSPEDWVNARRVAELGLGKVIRDELPPPARLRAAVLEVDRDKRTRERVARMRADIEASGGGAAGADALEAHAAKRGR</sequence>
<dbReference type="SUPFAM" id="SSF53756">
    <property type="entry name" value="UDP-Glycosyltransferase/glycogen phosphorylase"/>
    <property type="match status" value="1"/>
</dbReference>
<accession>A0A1H9P2Y2</accession>
<protein>
    <submittedName>
        <fullName evidence="6">Glycosyltransferase, MGT family</fullName>
    </submittedName>
</protein>
<evidence type="ECO:0000256" key="3">
    <source>
        <dbReference type="ARBA" id="ARBA00022679"/>
    </source>
</evidence>
<dbReference type="InterPro" id="IPR050271">
    <property type="entry name" value="UDP-glycosyltransferase"/>
</dbReference>
<dbReference type="AlphaFoldDB" id="A0A1H9P2Y2"/>
<dbReference type="InterPro" id="IPR006326">
    <property type="entry name" value="UDPGT_MGT-like"/>
</dbReference>
<evidence type="ECO:0000256" key="2">
    <source>
        <dbReference type="ARBA" id="ARBA00022676"/>
    </source>
</evidence>
<evidence type="ECO:0000313" key="6">
    <source>
        <dbReference type="EMBL" id="SER42427.1"/>
    </source>
</evidence>
<dbReference type="Pfam" id="PF06722">
    <property type="entry name" value="EryCIII-like_C"/>
    <property type="match status" value="1"/>
</dbReference>
<dbReference type="CDD" id="cd03784">
    <property type="entry name" value="GT1_Gtf-like"/>
    <property type="match status" value="1"/>
</dbReference>
<reference evidence="7" key="1">
    <citation type="submission" date="2016-10" db="EMBL/GenBank/DDBJ databases">
        <authorList>
            <person name="Varghese N."/>
            <person name="Submissions S."/>
        </authorList>
    </citation>
    <scope>NUCLEOTIDE SEQUENCE [LARGE SCALE GENOMIC DNA]</scope>
    <source>
        <strain evidence="7">DSM 44260</strain>
    </source>
</reference>
<dbReference type="RefSeq" id="WP_092775707.1">
    <property type="nucleotide sequence ID" value="NZ_FOGI01000003.1"/>
</dbReference>
<organism evidence="6 7">
    <name type="scientific">Actinokineospora terrae</name>
    <dbReference type="NCBI Taxonomy" id="155974"/>
    <lineage>
        <taxon>Bacteria</taxon>
        <taxon>Bacillati</taxon>
        <taxon>Actinomycetota</taxon>
        <taxon>Actinomycetes</taxon>
        <taxon>Pseudonocardiales</taxon>
        <taxon>Pseudonocardiaceae</taxon>
        <taxon>Actinokineospora</taxon>
    </lineage>
</organism>
<evidence type="ECO:0000256" key="1">
    <source>
        <dbReference type="ARBA" id="ARBA00009995"/>
    </source>
</evidence>
<keyword evidence="2" id="KW-0328">Glycosyltransferase</keyword>
<keyword evidence="3 6" id="KW-0808">Transferase</keyword>
<name>A0A1H9P2Y2_9PSEU</name>
<feature type="region of interest" description="Disordered" evidence="4">
    <location>
        <begin position="373"/>
        <end position="396"/>
    </location>
</feature>
<dbReference type="InterPro" id="IPR010610">
    <property type="entry name" value="EryCIII-like_C"/>
</dbReference>
<keyword evidence="7" id="KW-1185">Reference proteome</keyword>
<gene>
    <name evidence="6" type="ORF">SAMN04487818_103256</name>
</gene>
<evidence type="ECO:0000313" key="7">
    <source>
        <dbReference type="Proteomes" id="UP000199051"/>
    </source>
</evidence>
<dbReference type="Gene3D" id="3.40.50.2000">
    <property type="entry name" value="Glycogen Phosphorylase B"/>
    <property type="match status" value="2"/>
</dbReference>
<dbReference type="STRING" id="155974.SAMN04487818_103256"/>
<proteinExistence type="inferred from homology"/>
<dbReference type="GO" id="GO:0016758">
    <property type="term" value="F:hexosyltransferase activity"/>
    <property type="evidence" value="ECO:0007669"/>
    <property type="project" value="InterPro"/>
</dbReference>
<evidence type="ECO:0000259" key="5">
    <source>
        <dbReference type="Pfam" id="PF06722"/>
    </source>
</evidence>